<evidence type="ECO:0008006" key="4">
    <source>
        <dbReference type="Google" id="ProtNLM"/>
    </source>
</evidence>
<feature type="transmembrane region" description="Helical" evidence="1">
    <location>
        <begin position="7"/>
        <end position="26"/>
    </location>
</feature>
<evidence type="ECO:0000256" key="1">
    <source>
        <dbReference type="SAM" id="Phobius"/>
    </source>
</evidence>
<keyword evidence="3" id="KW-1185">Reference proteome</keyword>
<keyword evidence="1" id="KW-0472">Membrane</keyword>
<name>A0ABS4IJK8_9BACI</name>
<feature type="transmembrane region" description="Helical" evidence="1">
    <location>
        <begin position="407"/>
        <end position="431"/>
    </location>
</feature>
<feature type="transmembrane region" description="Helical" evidence="1">
    <location>
        <begin position="367"/>
        <end position="395"/>
    </location>
</feature>
<protein>
    <recommendedName>
        <fullName evidence="4">Permease</fullName>
    </recommendedName>
</protein>
<feature type="transmembrane region" description="Helical" evidence="1">
    <location>
        <begin position="329"/>
        <end position="347"/>
    </location>
</feature>
<reference evidence="2 3" key="1">
    <citation type="submission" date="2021-03" db="EMBL/GenBank/DDBJ databases">
        <title>Genomic Encyclopedia of Type Strains, Phase IV (KMG-IV): sequencing the most valuable type-strain genomes for metagenomic binning, comparative biology and taxonomic classification.</title>
        <authorList>
            <person name="Goeker M."/>
        </authorList>
    </citation>
    <scope>NUCLEOTIDE SEQUENCE [LARGE SCALE GENOMIC DNA]</scope>
    <source>
        <strain evidence="2 3">DSM 25609</strain>
    </source>
</reference>
<feature type="transmembrane region" description="Helical" evidence="1">
    <location>
        <begin position="260"/>
        <end position="279"/>
    </location>
</feature>
<feature type="transmembrane region" description="Helical" evidence="1">
    <location>
        <begin position="127"/>
        <end position="153"/>
    </location>
</feature>
<feature type="transmembrane region" description="Helical" evidence="1">
    <location>
        <begin position="451"/>
        <end position="469"/>
    </location>
</feature>
<dbReference type="EMBL" id="JAGGKX010000021">
    <property type="protein sequence ID" value="MBP1971152.1"/>
    <property type="molecule type" value="Genomic_DNA"/>
</dbReference>
<feature type="transmembrane region" description="Helical" evidence="1">
    <location>
        <begin position="174"/>
        <end position="194"/>
    </location>
</feature>
<keyword evidence="1" id="KW-0812">Transmembrane</keyword>
<organism evidence="2 3">
    <name type="scientific">Virgibacillus natechei</name>
    <dbReference type="NCBI Taxonomy" id="1216297"/>
    <lineage>
        <taxon>Bacteria</taxon>
        <taxon>Bacillati</taxon>
        <taxon>Bacillota</taxon>
        <taxon>Bacilli</taxon>
        <taxon>Bacillales</taxon>
        <taxon>Bacillaceae</taxon>
        <taxon>Virgibacillus</taxon>
    </lineage>
</organism>
<accession>A0ABS4IJK8</accession>
<evidence type="ECO:0000313" key="2">
    <source>
        <dbReference type="EMBL" id="MBP1971152.1"/>
    </source>
</evidence>
<feature type="transmembrane region" description="Helical" evidence="1">
    <location>
        <begin position="200"/>
        <end position="223"/>
    </location>
</feature>
<feature type="transmembrane region" description="Helical" evidence="1">
    <location>
        <begin position="32"/>
        <end position="52"/>
    </location>
</feature>
<feature type="transmembrane region" description="Helical" evidence="1">
    <location>
        <begin position="59"/>
        <end position="85"/>
    </location>
</feature>
<comment type="caution">
    <text evidence="2">The sequence shown here is derived from an EMBL/GenBank/DDBJ whole genome shotgun (WGS) entry which is preliminary data.</text>
</comment>
<sequence>MNARIKWGLRISITIYALLHFITYFYEREILLLFLSISGFFLFLFAVITFTIRRIKLPFTLFLVGIAILIFSNGSIVDGILSGLLQMREMIGLLVVIPMISWVLREEPYMEAIMGFGNKLLNTSRKFYFGMLSFTQIIAYFLNFGSIPMMYQFENMVLKNEKGEAWENFKGTSVLRGFALSTMWVLSIPSFIFVVEAMNASLWISILQGLGVSIFGVILAVVFSRFEEKKYGVDLTAGLRTEIDEVISQTTDVKQRNKRVLEFAILFISLFGTIFLLHSILAVELLVLIPLVVVLWIGVYHLVKKRTKQLKKDAKTYVKTDMIRQSYQLSVMLGAGMMISALNQTGFAPFVVDGIYMLQETLPFINVLYFLPFMVIILAFFGLGPLTVMVLIGGILGNLSLPYPPELIVLTVTSGSAISIMLSPLIMPVIVLSGNNGLSLIKNGIKFNWKYSVALYVMVQIYVQLMVQVW</sequence>
<dbReference type="RefSeq" id="WP_209464219.1">
    <property type="nucleotide sequence ID" value="NZ_CP110224.1"/>
</dbReference>
<proteinExistence type="predicted"/>
<evidence type="ECO:0000313" key="3">
    <source>
        <dbReference type="Proteomes" id="UP001519345"/>
    </source>
</evidence>
<keyword evidence="1" id="KW-1133">Transmembrane helix</keyword>
<gene>
    <name evidence="2" type="ORF">J2Z83_003291</name>
</gene>
<feature type="transmembrane region" description="Helical" evidence="1">
    <location>
        <begin position="285"/>
        <end position="303"/>
    </location>
</feature>
<dbReference type="Proteomes" id="UP001519345">
    <property type="component" value="Unassembled WGS sequence"/>
</dbReference>